<name>A0ABQ0YFP5_9NOCA</name>
<evidence type="ECO:0000256" key="4">
    <source>
        <dbReference type="ARBA" id="ARBA00022823"/>
    </source>
</evidence>
<dbReference type="GeneID" id="83622561"/>
<dbReference type="RefSeq" id="WP_029542885.1">
    <property type="nucleotide sequence ID" value="NZ_BAAAYP010000043.1"/>
</dbReference>
<dbReference type="SUPFAM" id="SSF51230">
    <property type="entry name" value="Single hybrid motif"/>
    <property type="match status" value="1"/>
</dbReference>
<dbReference type="InterPro" id="IPR003016">
    <property type="entry name" value="2-oxoA_DH_lipoyl-BS"/>
</dbReference>
<evidence type="ECO:0000256" key="7">
    <source>
        <dbReference type="SAM" id="MobiDB-lite"/>
    </source>
</evidence>
<gene>
    <name evidence="10" type="ORF">RAJCM14343_0611</name>
</gene>
<evidence type="ECO:0000256" key="1">
    <source>
        <dbReference type="ARBA" id="ARBA00001938"/>
    </source>
</evidence>
<keyword evidence="4 6" id="KW-0450">Lipoyl</keyword>
<keyword evidence="3 6" id="KW-0808">Transferase</keyword>
<dbReference type="PANTHER" id="PTHR43178">
    <property type="entry name" value="DIHYDROLIPOAMIDE ACETYLTRANSFERASE COMPONENT OF PYRUVATE DEHYDROGENASE COMPLEX"/>
    <property type="match status" value="1"/>
</dbReference>
<evidence type="ECO:0000256" key="3">
    <source>
        <dbReference type="ARBA" id="ARBA00022679"/>
    </source>
</evidence>
<dbReference type="Pfam" id="PF00364">
    <property type="entry name" value="Biotin_lipoyl"/>
    <property type="match status" value="1"/>
</dbReference>
<dbReference type="GO" id="GO:0004742">
    <property type="term" value="F:dihydrolipoyllysine-residue acetyltransferase activity"/>
    <property type="evidence" value="ECO:0007669"/>
    <property type="project" value="UniProtKB-EC"/>
</dbReference>
<proteinExistence type="inferred from homology"/>
<dbReference type="InterPro" id="IPR004167">
    <property type="entry name" value="PSBD"/>
</dbReference>
<reference evidence="10 11" key="1">
    <citation type="journal article" date="2018" name="Biodegradation">
        <title>1,4-Dioxane degradation characteristics of Rhodococcus aetherivorans JCM 14343.</title>
        <authorList>
            <person name="Inoue D."/>
            <person name="Tsunoda T."/>
            <person name="Yamamoto N."/>
            <person name="Ike M."/>
            <person name="Sei K."/>
        </authorList>
    </citation>
    <scope>NUCLEOTIDE SEQUENCE [LARGE SCALE GENOMIC DNA]</scope>
    <source>
        <strain evidence="10 11">JCM 14343</strain>
    </source>
</reference>
<dbReference type="InterPro" id="IPR000089">
    <property type="entry name" value="Biotin_lipoyl"/>
</dbReference>
<feature type="compositionally biased region" description="Basic and acidic residues" evidence="7">
    <location>
        <begin position="145"/>
        <end position="157"/>
    </location>
</feature>
<feature type="compositionally biased region" description="Low complexity" evidence="7">
    <location>
        <begin position="126"/>
        <end position="137"/>
    </location>
</feature>
<dbReference type="SUPFAM" id="SSF52777">
    <property type="entry name" value="CoA-dependent acyltransferases"/>
    <property type="match status" value="1"/>
</dbReference>
<keyword evidence="5 6" id="KW-0012">Acyltransferase</keyword>
<dbReference type="SUPFAM" id="SSF47005">
    <property type="entry name" value="Peripheral subunit-binding domain of 2-oxo acid dehydrogenase complex"/>
    <property type="match status" value="1"/>
</dbReference>
<dbReference type="InterPro" id="IPR011053">
    <property type="entry name" value="Single_hybrid_motif"/>
</dbReference>
<dbReference type="InterPro" id="IPR023213">
    <property type="entry name" value="CAT-like_dom_sf"/>
</dbReference>
<organism evidence="10 11">
    <name type="scientific">Rhodococcus aetherivorans</name>
    <dbReference type="NCBI Taxonomy" id="191292"/>
    <lineage>
        <taxon>Bacteria</taxon>
        <taxon>Bacillati</taxon>
        <taxon>Actinomycetota</taxon>
        <taxon>Actinomycetes</taxon>
        <taxon>Mycobacteriales</taxon>
        <taxon>Nocardiaceae</taxon>
        <taxon>Rhodococcus</taxon>
    </lineage>
</organism>
<dbReference type="PROSITE" id="PS50968">
    <property type="entry name" value="BIOTINYL_LIPOYL"/>
    <property type="match status" value="1"/>
</dbReference>
<comment type="cofactor">
    <cofactor evidence="1 6">
        <name>(R)-lipoate</name>
        <dbReference type="ChEBI" id="CHEBI:83088"/>
    </cofactor>
</comment>
<dbReference type="InterPro" id="IPR036625">
    <property type="entry name" value="E3-bd_dom_sf"/>
</dbReference>
<dbReference type="PANTHER" id="PTHR43178:SF5">
    <property type="entry name" value="LIPOAMIDE ACYLTRANSFERASE COMPONENT OF BRANCHED-CHAIN ALPHA-KETO ACID DEHYDROGENASE COMPLEX, MITOCHONDRIAL"/>
    <property type="match status" value="1"/>
</dbReference>
<dbReference type="Gene3D" id="3.30.559.10">
    <property type="entry name" value="Chloramphenicol acetyltransferase-like domain"/>
    <property type="match status" value="1"/>
</dbReference>
<dbReference type="Pfam" id="PF02817">
    <property type="entry name" value="E3_binding"/>
    <property type="match status" value="1"/>
</dbReference>
<evidence type="ECO:0000256" key="5">
    <source>
        <dbReference type="ARBA" id="ARBA00023315"/>
    </source>
</evidence>
<evidence type="ECO:0000259" key="8">
    <source>
        <dbReference type="PROSITE" id="PS50968"/>
    </source>
</evidence>
<comment type="caution">
    <text evidence="10">The sequence shown here is derived from an EMBL/GenBank/DDBJ whole genome shotgun (WGS) entry which is preliminary data.</text>
</comment>
<dbReference type="Gene3D" id="4.10.320.10">
    <property type="entry name" value="E3-binding domain"/>
    <property type="match status" value="1"/>
</dbReference>
<evidence type="ECO:0000256" key="2">
    <source>
        <dbReference type="ARBA" id="ARBA00007317"/>
    </source>
</evidence>
<dbReference type="Pfam" id="PF00198">
    <property type="entry name" value="2-oxoacid_dh"/>
    <property type="match status" value="1"/>
</dbReference>
<dbReference type="InterPro" id="IPR001078">
    <property type="entry name" value="2-oxoacid_DH_actylTfrase"/>
</dbReference>
<accession>A0ABQ0YFP5</accession>
<comment type="similarity">
    <text evidence="2 6">Belongs to the 2-oxoacid dehydrogenase family.</text>
</comment>
<dbReference type="CDD" id="cd06849">
    <property type="entry name" value="lipoyl_domain"/>
    <property type="match status" value="1"/>
</dbReference>
<dbReference type="EMBL" id="BLAH01000017">
    <property type="protein sequence ID" value="GES35364.1"/>
    <property type="molecule type" value="Genomic_DNA"/>
</dbReference>
<evidence type="ECO:0000259" key="9">
    <source>
        <dbReference type="PROSITE" id="PS51826"/>
    </source>
</evidence>
<feature type="domain" description="Peripheral subunit-binding (PSBD)" evidence="9">
    <location>
        <begin position="151"/>
        <end position="188"/>
    </location>
</feature>
<dbReference type="Proteomes" id="UP000325466">
    <property type="component" value="Unassembled WGS sequence"/>
</dbReference>
<keyword evidence="11" id="KW-1185">Reference proteome</keyword>
<dbReference type="PROSITE" id="PS00189">
    <property type="entry name" value="LIPOYL"/>
    <property type="match status" value="1"/>
</dbReference>
<evidence type="ECO:0000313" key="10">
    <source>
        <dbReference type="EMBL" id="GES35364.1"/>
    </source>
</evidence>
<dbReference type="EC" id="2.3.1.-" evidence="6"/>
<feature type="region of interest" description="Disordered" evidence="7">
    <location>
        <begin position="185"/>
        <end position="205"/>
    </location>
</feature>
<sequence>MEPGMSEHGTVVTEHSEVFRLPDLGEGLTEAELVSWSVAVGDRVELNQVIAEVETAKATVELPSPYAGTVAELLAEPGAGVPVGAPLIRIAVPVAAGTAPAPTGGGDSPVQVLVGYGPGAAPVSRRAARAAAAAPAPAQAPPPPGERHRPDAKPSARREARLLGVDLTEVTGTGTGGAITVPDVRRAAEERGSATAATGSDRETRTPIHGIRRRTAAAVARSAFTAPHVTVFLTCDVTATVDLVARLRGAAAFEGRHPTLLTVVAKALLRTLEHQPVLNAAWDEEHQEIVTRHYVNLGIATATDSGLMVPVIRDADRMSLPDLAGAIAHAAETARSGRATPADLTGGTVSITNIGVFGVDTGTPILNPGETAILALGAVTPRPWVVDGELAVRQVTTLSLSFDHRLVDGEQAARALAEIGAILTDPVPELLAGI</sequence>
<evidence type="ECO:0000313" key="11">
    <source>
        <dbReference type="Proteomes" id="UP000325466"/>
    </source>
</evidence>
<dbReference type="Gene3D" id="2.40.50.100">
    <property type="match status" value="1"/>
</dbReference>
<dbReference type="PROSITE" id="PS51826">
    <property type="entry name" value="PSBD"/>
    <property type="match status" value="1"/>
</dbReference>
<keyword evidence="10" id="KW-0670">Pyruvate</keyword>
<dbReference type="InterPro" id="IPR050743">
    <property type="entry name" value="2-oxoacid_DH_E2_comp"/>
</dbReference>
<feature type="region of interest" description="Disordered" evidence="7">
    <location>
        <begin position="126"/>
        <end position="157"/>
    </location>
</feature>
<feature type="domain" description="Lipoyl-binding" evidence="8">
    <location>
        <begin position="16"/>
        <end position="91"/>
    </location>
</feature>
<protein>
    <recommendedName>
        <fullName evidence="6">Dihydrolipoamide acetyltransferase component of pyruvate dehydrogenase complex</fullName>
        <ecNumber evidence="6">2.3.1.-</ecNumber>
    </recommendedName>
</protein>
<evidence type="ECO:0000256" key="6">
    <source>
        <dbReference type="RuleBase" id="RU003423"/>
    </source>
</evidence>